<evidence type="ECO:0000313" key="3">
    <source>
        <dbReference type="EMBL" id="SUZ68512.1"/>
    </source>
</evidence>
<feature type="domain" description="Amidohydrolase-related" evidence="2">
    <location>
        <begin position="117"/>
        <end position="370"/>
    </location>
</feature>
<evidence type="ECO:0000256" key="1">
    <source>
        <dbReference type="ARBA" id="ARBA00023239"/>
    </source>
</evidence>
<dbReference type="GO" id="GO:0016787">
    <property type="term" value="F:hydrolase activity"/>
    <property type="evidence" value="ECO:0007669"/>
    <property type="project" value="InterPro"/>
</dbReference>
<dbReference type="GO" id="GO:0016831">
    <property type="term" value="F:carboxy-lyase activity"/>
    <property type="evidence" value="ECO:0007669"/>
    <property type="project" value="InterPro"/>
</dbReference>
<proteinExistence type="predicted"/>
<dbReference type="GO" id="GO:0019748">
    <property type="term" value="P:secondary metabolic process"/>
    <property type="evidence" value="ECO:0007669"/>
    <property type="project" value="TreeGrafter"/>
</dbReference>
<accession>A0A381PNB8</accession>
<evidence type="ECO:0000259" key="2">
    <source>
        <dbReference type="Pfam" id="PF04909"/>
    </source>
</evidence>
<reference evidence="3" key="1">
    <citation type="submission" date="2018-05" db="EMBL/GenBank/DDBJ databases">
        <authorList>
            <person name="Lanie J.A."/>
            <person name="Ng W.-L."/>
            <person name="Kazmierczak K.M."/>
            <person name="Andrzejewski T.M."/>
            <person name="Davidsen T.M."/>
            <person name="Wayne K.J."/>
            <person name="Tettelin H."/>
            <person name="Glass J.I."/>
            <person name="Rusch D."/>
            <person name="Podicherti R."/>
            <person name="Tsui H.-C.T."/>
            <person name="Winkler M.E."/>
        </authorList>
    </citation>
    <scope>NUCLEOTIDE SEQUENCE</scope>
</reference>
<organism evidence="3">
    <name type="scientific">marine metagenome</name>
    <dbReference type="NCBI Taxonomy" id="408172"/>
    <lineage>
        <taxon>unclassified sequences</taxon>
        <taxon>metagenomes</taxon>
        <taxon>ecological metagenomes</taxon>
    </lineage>
</organism>
<dbReference type="AlphaFoldDB" id="A0A381PNB8"/>
<dbReference type="Gene3D" id="3.20.20.140">
    <property type="entry name" value="Metal-dependent hydrolases"/>
    <property type="match status" value="1"/>
</dbReference>
<sequence>MRYYSCDSHVVEAAEIYDGLTDKFGDRAPFIEKDYQGKAGTWLVLPGGMQTLPVGRLGIAGARLDDPATHERIAMGYDGFNPGVMNPAARLEEQITDGIVGEVMYPSLSMFTFAIPDAEVRDVAFQQHNDWVLDYCSVDRNRLIGIGCLPLPDVDRAIAEIDRSAGRGVRGFAIPTHVDPALPYCDPAFDPFWARAQEYGVPLTMHIFTGQTLDGGLPKHWGTPGGHLKGYTLAHTTAVNTMIDIICGGVVERFPELKFVISEYETGWVGHALQRLDHAAYRTPWEVSDELTMKPSEYFDRNFWVTFEDDREGIATRHAIGVSNLLWGNDYPHHDSIWPNSRPILDEILEGLPEEEKEAMVWGNVVDLYEIDPDTLPSAA</sequence>
<dbReference type="InterPro" id="IPR032466">
    <property type="entry name" value="Metal_Hydrolase"/>
</dbReference>
<dbReference type="PANTHER" id="PTHR21240">
    <property type="entry name" value="2-AMINO-3-CARBOXYLMUCONATE-6-SEMIALDEHYDE DECARBOXYLASE"/>
    <property type="match status" value="1"/>
</dbReference>
<dbReference type="GO" id="GO:0005737">
    <property type="term" value="C:cytoplasm"/>
    <property type="evidence" value="ECO:0007669"/>
    <property type="project" value="TreeGrafter"/>
</dbReference>
<dbReference type="SUPFAM" id="SSF51556">
    <property type="entry name" value="Metallo-dependent hydrolases"/>
    <property type="match status" value="1"/>
</dbReference>
<protein>
    <recommendedName>
        <fullName evidence="2">Amidohydrolase-related domain-containing protein</fullName>
    </recommendedName>
</protein>
<keyword evidence="1" id="KW-0456">Lyase</keyword>
<name>A0A381PNB8_9ZZZZ</name>
<gene>
    <name evidence="3" type="ORF">METZ01_LOCUS21366</name>
</gene>
<dbReference type="InterPro" id="IPR032465">
    <property type="entry name" value="ACMSD"/>
</dbReference>
<dbReference type="InterPro" id="IPR006680">
    <property type="entry name" value="Amidohydro-rel"/>
</dbReference>
<dbReference type="Pfam" id="PF04909">
    <property type="entry name" value="Amidohydro_2"/>
    <property type="match status" value="1"/>
</dbReference>
<dbReference type="PANTHER" id="PTHR21240:SF28">
    <property type="entry name" value="ISO-OROTATE DECARBOXYLASE (EUROFUNG)"/>
    <property type="match status" value="1"/>
</dbReference>
<dbReference type="EMBL" id="UINC01001039">
    <property type="protein sequence ID" value="SUZ68512.1"/>
    <property type="molecule type" value="Genomic_DNA"/>
</dbReference>